<gene>
    <name evidence="2" type="ORF">MNBD_PLANCTO02-2512</name>
</gene>
<dbReference type="AlphaFoldDB" id="A0A3B1E120"/>
<keyword evidence="1" id="KW-0812">Transmembrane</keyword>
<keyword evidence="1" id="KW-1133">Transmembrane helix</keyword>
<keyword evidence="1" id="KW-0472">Membrane</keyword>
<accession>A0A3B1E120</accession>
<feature type="transmembrane region" description="Helical" evidence="1">
    <location>
        <begin position="149"/>
        <end position="172"/>
    </location>
</feature>
<sequence length="188" mass="20974">MAQKRIEWACPECNKRFAIPSNANLPERCPDCQQSASQKEEIKIKIPPPLPAIDTPLPHFEGAEPVEIAAPSIAVPAQQRNRISNKNVPRKYPTLRMVSLGYRVLGWLIVLATLGSNLIESMRIVELNDKHFFKSTSSFMATFIGRNTAILITGSFFALIAFAFAELIILFIDIEENTRETSQNTGTT</sequence>
<protein>
    <submittedName>
        <fullName evidence="2">Uncharacterized protein</fullName>
    </submittedName>
</protein>
<evidence type="ECO:0000313" key="2">
    <source>
        <dbReference type="EMBL" id="VAX41950.1"/>
    </source>
</evidence>
<feature type="transmembrane region" description="Helical" evidence="1">
    <location>
        <begin position="100"/>
        <end position="119"/>
    </location>
</feature>
<evidence type="ECO:0000256" key="1">
    <source>
        <dbReference type="SAM" id="Phobius"/>
    </source>
</evidence>
<name>A0A3B1E120_9ZZZZ</name>
<organism evidence="2">
    <name type="scientific">hydrothermal vent metagenome</name>
    <dbReference type="NCBI Taxonomy" id="652676"/>
    <lineage>
        <taxon>unclassified sequences</taxon>
        <taxon>metagenomes</taxon>
        <taxon>ecological metagenomes</taxon>
    </lineage>
</organism>
<dbReference type="EMBL" id="UOGL01000603">
    <property type="protein sequence ID" value="VAX41950.1"/>
    <property type="molecule type" value="Genomic_DNA"/>
</dbReference>
<reference evidence="2" key="1">
    <citation type="submission" date="2018-06" db="EMBL/GenBank/DDBJ databases">
        <authorList>
            <person name="Zhirakovskaya E."/>
        </authorList>
    </citation>
    <scope>NUCLEOTIDE SEQUENCE</scope>
</reference>
<proteinExistence type="predicted"/>